<gene>
    <name evidence="1" type="ORF">FX988_02203</name>
</gene>
<sequence length="412" mass="45969">MMWQTSKHMRTTSHFRSAVLANVTLLFVVFLSALSVSSVTFGKSMPKETIHELEASQQWQQTLNDARGQTVYFYAWGGSKPVNDYLRWAAREIASRYKVRLRHVKVADISEAVSRLKAEDGSKSAVDLLWINGENFSYLKEQKLLLGKLPSAIPNTLLLATEQLSLDNDFGVPMDGYEIPWGVGQFNLIANQSLFSAKNLEKSSISPADILNAAKRKPGRISYPRPPEFHGTTFLKQLLVALTDNDPRLFSLATPEAQQQLLPVLWDYLDKLHPLIWQNGSAFPSSNTEQLALFSQQQLDLAVSFNPNQMAKEQSEKRIASSTQRLFFNDGAITNSHNLAIPKGAQSPAGAKVVIHFLLSELAQKHKVDGSWGDPAVITPLLDPASTLPAQQELHSSWQQVIEDTWQKKYGA</sequence>
<dbReference type="PANTHER" id="PTHR42779:SF1">
    <property type="entry name" value="PROTEIN YNJB"/>
    <property type="match status" value="1"/>
</dbReference>
<protein>
    <submittedName>
        <fullName evidence="1">Protein YnjB</fullName>
    </submittedName>
</protein>
<dbReference type="SUPFAM" id="SSF53850">
    <property type="entry name" value="Periplasmic binding protein-like II"/>
    <property type="match status" value="1"/>
</dbReference>
<dbReference type="Pfam" id="PF13416">
    <property type="entry name" value="SBP_bac_8"/>
    <property type="match status" value="1"/>
</dbReference>
<dbReference type="InterPro" id="IPR027020">
    <property type="entry name" value="YnjB"/>
</dbReference>
<dbReference type="EMBL" id="CP047656">
    <property type="protein sequence ID" value="QHJ11962.1"/>
    <property type="molecule type" value="Genomic_DNA"/>
</dbReference>
<dbReference type="Proteomes" id="UP000464524">
    <property type="component" value="Chromosome"/>
</dbReference>
<dbReference type="NCBIfam" id="NF008633">
    <property type="entry name" value="PRK11622.1"/>
    <property type="match status" value="1"/>
</dbReference>
<dbReference type="AlphaFoldDB" id="A0A857JKV5"/>
<keyword evidence="2" id="KW-1185">Reference proteome</keyword>
<organism evidence="1 2">
    <name type="scientific">Paraglaciecola mesophila</name>
    <dbReference type="NCBI Taxonomy" id="197222"/>
    <lineage>
        <taxon>Bacteria</taxon>
        <taxon>Pseudomonadati</taxon>
        <taxon>Pseudomonadota</taxon>
        <taxon>Gammaproteobacteria</taxon>
        <taxon>Alteromonadales</taxon>
        <taxon>Alteromonadaceae</taxon>
        <taxon>Paraglaciecola</taxon>
    </lineage>
</organism>
<dbReference type="Gene3D" id="3.40.190.10">
    <property type="entry name" value="Periplasmic binding protein-like II"/>
    <property type="match status" value="2"/>
</dbReference>
<accession>A0A857JKV5</accession>
<proteinExistence type="predicted"/>
<evidence type="ECO:0000313" key="1">
    <source>
        <dbReference type="EMBL" id="QHJ11962.1"/>
    </source>
</evidence>
<dbReference type="KEGG" id="pmes:FX988_02203"/>
<reference evidence="1 2" key="1">
    <citation type="submission" date="2019-12" db="EMBL/GenBank/DDBJ databases">
        <title>Genome sequencing and assembly of endphytes of Porphyra tenera.</title>
        <authorList>
            <person name="Park J.M."/>
            <person name="Shin R."/>
            <person name="Jo S.H."/>
        </authorList>
    </citation>
    <scope>NUCLEOTIDE SEQUENCE [LARGE SCALE GENOMIC DNA]</scope>
    <source>
        <strain evidence="1 2">GPM4</strain>
    </source>
</reference>
<evidence type="ECO:0000313" key="2">
    <source>
        <dbReference type="Proteomes" id="UP000464524"/>
    </source>
</evidence>
<name>A0A857JKV5_9ALTE</name>
<dbReference type="InterPro" id="IPR006059">
    <property type="entry name" value="SBP"/>
</dbReference>
<dbReference type="PANTHER" id="PTHR42779">
    <property type="entry name" value="PROTEIN YNJB"/>
    <property type="match status" value="1"/>
</dbReference>
<dbReference type="PIRSF" id="PIRSF029172">
    <property type="entry name" value="UCP029172_ABC_sbc_YnjB"/>
    <property type="match status" value="1"/>
</dbReference>
<dbReference type="OrthoDB" id="3239593at2"/>